<feature type="domain" description="GRF-type" evidence="5">
    <location>
        <begin position="170"/>
        <end position="209"/>
    </location>
</feature>
<dbReference type="PROSITE" id="PS51999">
    <property type="entry name" value="ZF_GRF"/>
    <property type="match status" value="1"/>
</dbReference>
<keyword evidence="2 4" id="KW-0863">Zinc-finger</keyword>
<dbReference type="EMBL" id="CAJNJA010086303">
    <property type="protein sequence ID" value="CAE7938435.1"/>
    <property type="molecule type" value="Genomic_DNA"/>
</dbReference>
<proteinExistence type="predicted"/>
<name>A0A813C0S5_9DINO</name>
<dbReference type="Pfam" id="PF06839">
    <property type="entry name" value="Zn_ribbon_GRF"/>
    <property type="match status" value="1"/>
</dbReference>
<organism evidence="6 7">
    <name type="scientific">Symbiodinium necroappetens</name>
    <dbReference type="NCBI Taxonomy" id="1628268"/>
    <lineage>
        <taxon>Eukaryota</taxon>
        <taxon>Sar</taxon>
        <taxon>Alveolata</taxon>
        <taxon>Dinophyceae</taxon>
        <taxon>Suessiales</taxon>
        <taxon>Symbiodiniaceae</taxon>
        <taxon>Symbiodinium</taxon>
    </lineage>
</organism>
<evidence type="ECO:0000256" key="3">
    <source>
        <dbReference type="ARBA" id="ARBA00022833"/>
    </source>
</evidence>
<evidence type="ECO:0000256" key="4">
    <source>
        <dbReference type="PROSITE-ProRule" id="PRU01343"/>
    </source>
</evidence>
<evidence type="ECO:0000313" key="7">
    <source>
        <dbReference type="Proteomes" id="UP000601435"/>
    </source>
</evidence>
<dbReference type="OrthoDB" id="448448at2759"/>
<dbReference type="AlphaFoldDB" id="A0A813C0S5"/>
<keyword evidence="7" id="KW-1185">Reference proteome</keyword>
<protein>
    <submittedName>
        <fullName evidence="6">Top3a protein</fullName>
    </submittedName>
</protein>
<accession>A0A813C0S5</accession>
<evidence type="ECO:0000256" key="2">
    <source>
        <dbReference type="ARBA" id="ARBA00022771"/>
    </source>
</evidence>
<gene>
    <name evidence="6" type="primary">Top3a</name>
    <name evidence="6" type="ORF">SNEC2469_LOCUS33155</name>
</gene>
<evidence type="ECO:0000259" key="5">
    <source>
        <dbReference type="PROSITE" id="PS51999"/>
    </source>
</evidence>
<evidence type="ECO:0000313" key="6">
    <source>
        <dbReference type="EMBL" id="CAE7938435.1"/>
    </source>
</evidence>
<reference evidence="6" key="1">
    <citation type="submission" date="2021-02" db="EMBL/GenBank/DDBJ databases">
        <authorList>
            <person name="Dougan E. K."/>
            <person name="Rhodes N."/>
            <person name="Thang M."/>
            <person name="Chan C."/>
        </authorList>
    </citation>
    <scope>NUCLEOTIDE SEQUENCE</scope>
</reference>
<keyword evidence="1" id="KW-0479">Metal-binding</keyword>
<sequence length="209" mass="23565">MMRTRRATMGWRVLGEKLSDLVKLIELRAQVQDWLPSSSLQRLGLPPSQAALRPSTPTSAPTAPIKAKQADAELEYAEVIKYASFLGVRQSKMPAQALVTERAHPREDLKGAGNQYKREIYCGKCMGRWQHLTPEELHKKKMEVLVTPSPPSRLAASSGSMTSGPMTTLCLCNKPAFRWQVKKKGPTHGRHFYKCQSRICDFFLWDPVE</sequence>
<keyword evidence="3" id="KW-0862">Zinc</keyword>
<dbReference type="Proteomes" id="UP000601435">
    <property type="component" value="Unassembled WGS sequence"/>
</dbReference>
<comment type="caution">
    <text evidence="6">The sequence shown here is derived from an EMBL/GenBank/DDBJ whole genome shotgun (WGS) entry which is preliminary data.</text>
</comment>
<dbReference type="GO" id="GO:0008270">
    <property type="term" value="F:zinc ion binding"/>
    <property type="evidence" value="ECO:0007669"/>
    <property type="project" value="UniProtKB-KW"/>
</dbReference>
<dbReference type="InterPro" id="IPR010666">
    <property type="entry name" value="Znf_GRF"/>
</dbReference>
<evidence type="ECO:0000256" key="1">
    <source>
        <dbReference type="ARBA" id="ARBA00022723"/>
    </source>
</evidence>